<evidence type="ECO:0000313" key="2">
    <source>
        <dbReference type="EMBL" id="PJZ93995.1"/>
    </source>
</evidence>
<reference evidence="2" key="1">
    <citation type="submission" date="2017-07" db="EMBL/GenBank/DDBJ databases">
        <title>Leptospira spp. isolated from tropical soils.</title>
        <authorList>
            <person name="Thibeaux R."/>
            <person name="Iraola G."/>
            <person name="Ferres I."/>
            <person name="Bierque E."/>
            <person name="Girault D."/>
            <person name="Soupe-Gilbert M.-E."/>
            <person name="Picardeau M."/>
            <person name="Goarant C."/>
        </authorList>
    </citation>
    <scope>NUCLEOTIDE SEQUENCE [LARGE SCALE GENOMIC DNA]</scope>
    <source>
        <strain evidence="2">ATI7-C-A5</strain>
    </source>
</reference>
<evidence type="ECO:0000313" key="3">
    <source>
        <dbReference type="Proteomes" id="UP000232122"/>
    </source>
</evidence>
<dbReference type="OrthoDB" id="331459at2"/>
<organism evidence="2">
    <name type="scientific">Leptospira ellisii</name>
    <dbReference type="NCBI Taxonomy" id="2023197"/>
    <lineage>
        <taxon>Bacteria</taxon>
        <taxon>Pseudomonadati</taxon>
        <taxon>Spirochaetota</taxon>
        <taxon>Spirochaetia</taxon>
        <taxon>Leptospirales</taxon>
        <taxon>Leptospiraceae</taxon>
        <taxon>Leptospira</taxon>
    </lineage>
</organism>
<evidence type="ECO:0000313" key="1">
    <source>
        <dbReference type="EMBL" id="MDV6237436.1"/>
    </source>
</evidence>
<reference evidence="1" key="3">
    <citation type="submission" date="2023-10" db="EMBL/GenBank/DDBJ databases">
        <authorList>
            <person name="Picardeau M."/>
            <person name="Thibeaux R."/>
        </authorList>
    </citation>
    <scope>NUCLEOTIDE SEQUENCE</scope>
    <source>
        <strain evidence="1">ATI7-C-A5</strain>
    </source>
</reference>
<gene>
    <name evidence="1" type="ORF">CH379_017515</name>
    <name evidence="2" type="ORF">CH379_04915</name>
</gene>
<protein>
    <submittedName>
        <fullName evidence="2">Uncharacterized protein</fullName>
    </submittedName>
</protein>
<sequence length="78" mass="9167">MQIRLINNTGKRTGRFVAYEYGTDLFGYVYVDKIKGKERGKLVSQWVMPDLGSMVRLLDFELYKRENEHYENINSLTG</sequence>
<dbReference type="RefSeq" id="WP_100746150.1">
    <property type="nucleotide sequence ID" value="NZ_NPEF02000024.1"/>
</dbReference>
<keyword evidence="3" id="KW-1185">Reference proteome</keyword>
<dbReference type="EMBL" id="NPEF02000024">
    <property type="protein sequence ID" value="MDV6237436.1"/>
    <property type="molecule type" value="Genomic_DNA"/>
</dbReference>
<name>A0A2N0BBV4_9LEPT</name>
<proteinExistence type="predicted"/>
<dbReference type="Proteomes" id="UP000232122">
    <property type="component" value="Unassembled WGS sequence"/>
</dbReference>
<accession>A0A2N0BBV4</accession>
<reference evidence="1 3" key="2">
    <citation type="journal article" date="2018" name="Microb. Genom.">
        <title>Deciphering the unexplored Leptospira diversity from soils uncovers genomic evolution to virulence.</title>
        <authorList>
            <person name="Thibeaux R."/>
            <person name="Iraola G."/>
            <person name="Ferres I."/>
            <person name="Bierque E."/>
            <person name="Girault D."/>
            <person name="Soupe-Gilbert M.E."/>
            <person name="Picardeau M."/>
            <person name="Goarant C."/>
        </authorList>
    </citation>
    <scope>NUCLEOTIDE SEQUENCE [LARGE SCALE GENOMIC DNA]</scope>
    <source>
        <strain evidence="1 3">ATI7-C-A5</strain>
    </source>
</reference>
<comment type="caution">
    <text evidence="2">The sequence shown here is derived from an EMBL/GenBank/DDBJ whole genome shotgun (WGS) entry which is preliminary data.</text>
</comment>
<accession>A0A2N0BN52</accession>
<dbReference type="EMBL" id="NPEF01000032">
    <property type="protein sequence ID" value="PJZ93995.1"/>
    <property type="molecule type" value="Genomic_DNA"/>
</dbReference>
<dbReference type="AlphaFoldDB" id="A0A2N0BBV4"/>